<dbReference type="SUPFAM" id="SSF51045">
    <property type="entry name" value="WW domain"/>
    <property type="match status" value="1"/>
</dbReference>
<keyword evidence="10" id="KW-0539">Nucleus</keyword>
<feature type="compositionally biased region" description="Low complexity" evidence="11">
    <location>
        <begin position="15"/>
        <end position="27"/>
    </location>
</feature>
<dbReference type="InterPro" id="IPR001214">
    <property type="entry name" value="SET_dom"/>
</dbReference>
<dbReference type="SMART" id="SM00570">
    <property type="entry name" value="AWS"/>
    <property type="match status" value="1"/>
</dbReference>
<dbReference type="InterPro" id="IPR038190">
    <property type="entry name" value="SRI_sf"/>
</dbReference>
<dbReference type="Gene3D" id="2.20.70.10">
    <property type="match status" value="1"/>
</dbReference>
<dbReference type="Pfam" id="PF00856">
    <property type="entry name" value="SET"/>
    <property type="match status" value="1"/>
</dbReference>
<dbReference type="Pfam" id="PF17907">
    <property type="entry name" value="AWS"/>
    <property type="match status" value="1"/>
</dbReference>
<dbReference type="PROSITE" id="PS50020">
    <property type="entry name" value="WW_DOMAIN_2"/>
    <property type="match status" value="1"/>
</dbReference>
<name>A0A914VEE3_9BILA</name>
<dbReference type="SMART" id="SM00317">
    <property type="entry name" value="SET"/>
    <property type="match status" value="1"/>
</dbReference>
<dbReference type="GO" id="GO:0006355">
    <property type="term" value="P:regulation of DNA-templated transcription"/>
    <property type="evidence" value="ECO:0007669"/>
    <property type="project" value="InterPro"/>
</dbReference>
<feature type="region of interest" description="Disordered" evidence="11">
    <location>
        <begin position="15"/>
        <end position="53"/>
    </location>
</feature>
<feature type="region of interest" description="Disordered" evidence="11">
    <location>
        <begin position="279"/>
        <end position="318"/>
    </location>
</feature>
<feature type="compositionally biased region" description="Basic residues" evidence="11">
    <location>
        <begin position="1081"/>
        <end position="1094"/>
    </location>
</feature>
<feature type="region of interest" description="Disordered" evidence="11">
    <location>
        <begin position="836"/>
        <end position="861"/>
    </location>
</feature>
<proteinExistence type="predicted"/>
<dbReference type="PROSITE" id="PS01159">
    <property type="entry name" value="WW_DOMAIN_1"/>
    <property type="match status" value="1"/>
</dbReference>
<dbReference type="CDD" id="cd19172">
    <property type="entry name" value="SET_SETD2"/>
    <property type="match status" value="1"/>
</dbReference>
<keyword evidence="16" id="KW-1185">Reference proteome</keyword>
<feature type="compositionally biased region" description="Low complexity" evidence="11">
    <location>
        <begin position="484"/>
        <end position="499"/>
    </location>
</feature>
<keyword evidence="4" id="KW-0158">Chromosome</keyword>
<feature type="compositionally biased region" description="Polar residues" evidence="11">
    <location>
        <begin position="655"/>
        <end position="669"/>
    </location>
</feature>
<evidence type="ECO:0000259" key="14">
    <source>
        <dbReference type="PROSITE" id="PS50868"/>
    </source>
</evidence>
<feature type="compositionally biased region" description="Acidic residues" evidence="11">
    <location>
        <begin position="286"/>
        <end position="303"/>
    </location>
</feature>
<dbReference type="PANTHER" id="PTHR46711">
    <property type="entry name" value="HISTONE-LYSINE N-METHYLTRANSFERASE SETD2"/>
    <property type="match status" value="1"/>
</dbReference>
<dbReference type="PROSITE" id="PS50280">
    <property type="entry name" value="SET"/>
    <property type="match status" value="1"/>
</dbReference>
<keyword evidence="6" id="KW-0808">Transferase</keyword>
<dbReference type="WBParaSite" id="PSAMB.scaffold1894size26862.g15415.t1">
    <property type="protein sequence ID" value="PSAMB.scaffold1894size26862.g15415.t1"/>
    <property type="gene ID" value="PSAMB.scaffold1894size26862.g15415"/>
</dbReference>
<dbReference type="Pfam" id="PF00397">
    <property type="entry name" value="WW"/>
    <property type="match status" value="1"/>
</dbReference>
<dbReference type="InterPro" id="IPR013257">
    <property type="entry name" value="SRI"/>
</dbReference>
<feature type="region of interest" description="Disordered" evidence="11">
    <location>
        <begin position="539"/>
        <end position="561"/>
    </location>
</feature>
<dbReference type="Gene3D" id="2.170.270.10">
    <property type="entry name" value="SET domain"/>
    <property type="match status" value="1"/>
</dbReference>
<feature type="region of interest" description="Disordered" evidence="11">
    <location>
        <begin position="484"/>
        <end position="508"/>
    </location>
</feature>
<reference evidence="17" key="1">
    <citation type="submission" date="2022-11" db="UniProtKB">
        <authorList>
            <consortium name="WormBaseParasite"/>
        </authorList>
    </citation>
    <scope>IDENTIFICATION</scope>
</reference>
<dbReference type="PROSITE" id="PS50868">
    <property type="entry name" value="POST_SET"/>
    <property type="match status" value="1"/>
</dbReference>
<evidence type="ECO:0000256" key="7">
    <source>
        <dbReference type="ARBA" id="ARBA00022691"/>
    </source>
</evidence>
<keyword evidence="7" id="KW-0949">S-adenosyl-L-methionine</keyword>
<feature type="domain" description="WW" evidence="12">
    <location>
        <begin position="952"/>
        <end position="985"/>
    </location>
</feature>
<dbReference type="SUPFAM" id="SSF82199">
    <property type="entry name" value="SET domain"/>
    <property type="match status" value="1"/>
</dbReference>
<evidence type="ECO:0000256" key="4">
    <source>
        <dbReference type="ARBA" id="ARBA00022454"/>
    </source>
</evidence>
<organism evidence="16 17">
    <name type="scientific">Plectus sambesii</name>
    <dbReference type="NCBI Taxonomy" id="2011161"/>
    <lineage>
        <taxon>Eukaryota</taxon>
        <taxon>Metazoa</taxon>
        <taxon>Ecdysozoa</taxon>
        <taxon>Nematoda</taxon>
        <taxon>Chromadorea</taxon>
        <taxon>Plectida</taxon>
        <taxon>Plectina</taxon>
        <taxon>Plectoidea</taxon>
        <taxon>Plectidae</taxon>
        <taxon>Plectus</taxon>
    </lineage>
</organism>
<dbReference type="SMART" id="SM00508">
    <property type="entry name" value="PostSET"/>
    <property type="match status" value="1"/>
</dbReference>
<keyword evidence="5" id="KW-0489">Methyltransferase</keyword>
<feature type="region of interest" description="Disordered" evidence="11">
    <location>
        <begin position="923"/>
        <end position="955"/>
    </location>
</feature>
<evidence type="ECO:0000259" key="15">
    <source>
        <dbReference type="PROSITE" id="PS51215"/>
    </source>
</evidence>
<feature type="domain" description="AWS" evidence="15">
    <location>
        <begin position="80"/>
        <end position="133"/>
    </location>
</feature>
<dbReference type="InterPro" id="IPR001202">
    <property type="entry name" value="WW_dom"/>
</dbReference>
<dbReference type="Pfam" id="PF08236">
    <property type="entry name" value="SRI"/>
    <property type="match status" value="1"/>
</dbReference>
<dbReference type="SMART" id="SM00456">
    <property type="entry name" value="WW"/>
    <property type="match status" value="1"/>
</dbReference>
<dbReference type="InterPro" id="IPR042294">
    <property type="entry name" value="SETD2_animal"/>
</dbReference>
<evidence type="ECO:0000256" key="2">
    <source>
        <dbReference type="ARBA" id="ARBA00004286"/>
    </source>
</evidence>
<feature type="domain" description="SET" evidence="13">
    <location>
        <begin position="135"/>
        <end position="253"/>
    </location>
</feature>
<dbReference type="EC" id="2.1.1.359" evidence="3"/>
<dbReference type="InterPro" id="IPR006560">
    <property type="entry name" value="AWS_dom"/>
</dbReference>
<dbReference type="GO" id="GO:0140955">
    <property type="term" value="F:histone H3K36 trimethyltransferase activity"/>
    <property type="evidence" value="ECO:0007669"/>
    <property type="project" value="UniProtKB-EC"/>
</dbReference>
<sequence length="1102" mass="121850">MSLKLMKKRWISAASESETESCAGGSAVKSDGEGEGRCDEPISVDEPSGMVEEAQPKPLPQFVAITENEFADEDVVPKEARAMRCQCTTSEDERAQGHEPCGENCINRMLFMECGSRCPCGVYCANKRFQKRLYAKIEPFFTGVKGWGIRAIEPLKPGAFIIEYVGEVLGVDDFKKRSRRYGRDPQHKHHYFMALRNGAVIDATERGNISRFVNHSCDPNAETQKWMVDRQLRIGFFTTKAVAAGEEIVFDYQFERYGKTAQKCHCGSSLCRGFIGGESNGGKAGEDDDDLDDDGDDDSDLDEESRPAKSVETTARRKRQKELIRDQQMAIEMDKLLQLGKLRNLKHVVAFNRLMVRGDEFENRMKMLDLLLQTEEIGLRLFIDNHGLKLIWMWLIDEENIRVRDLLQLRIKLLVVLEKLPIQTKNQLEDSNIAEVVKRFAYPQCKRQSEVLDVVRQMVDAVANSGDPPQADLAIRSYFAGSDSPGSSGASTDADGGSTPASTSASDETVDAVGNKLKLLALHILDKWKDLKDHFRIPRKENGHKRPTPAATVERRSSLDHRSAIPQVPSTRLNWNVGRTFHVGRGGSVGDHRPPVSGYNRFNGGRSPIRIATKRIVARTPPEQSRPINIVAAVTIGTTTTIRPTPPTASPTVFSPTAVGSSAPATTTAPVGVRRRASRFDRKTPPHLQKDDAKLPQYDPTMSKNEWRKLFADSVMSKAKEDELKAQQMEFEQMQFDVAQSDAAAAVGLVAATPFPGQPHLGVLFPGAEKPAVLVHDTHTMQWWWQDQNSGTLVYQASEEQLTAAKHGDWSNVPHFQYNADEGTIKEVRLNTPTTAATADDSFDPSAAVDPLTPPPSKLPNLRASPTIIESTLAAVLPSLAASANVSKAALASAASQRIAELEKQLDLLKRVAGVSAEEEAAAAAASSSNVTSSSAIDKPAGATEPPPPPVVELPSDWATATDADGNTYYYNTVTRETQWDPPIREEEWLEEPTTTAAADTSSELPRKIRGQFKAEIAKHVAKVLDPYRKDNRFATNEDFKYVVRKLSHTILEKEAKRVRSEELKVSDSVKKKSKEYIKDHMKKLGKSPFKRPAKSSAVKDS</sequence>
<dbReference type="InterPro" id="IPR044437">
    <property type="entry name" value="SETD2/Set2_SET"/>
</dbReference>
<evidence type="ECO:0000313" key="16">
    <source>
        <dbReference type="Proteomes" id="UP000887566"/>
    </source>
</evidence>
<feature type="compositionally biased region" description="Basic and acidic residues" evidence="11">
    <location>
        <begin position="30"/>
        <end position="40"/>
    </location>
</feature>
<dbReference type="GO" id="GO:0005634">
    <property type="term" value="C:nucleus"/>
    <property type="evidence" value="ECO:0007669"/>
    <property type="project" value="UniProtKB-SubCell"/>
</dbReference>
<evidence type="ECO:0000256" key="6">
    <source>
        <dbReference type="ARBA" id="ARBA00022679"/>
    </source>
</evidence>
<evidence type="ECO:0000256" key="9">
    <source>
        <dbReference type="ARBA" id="ARBA00023163"/>
    </source>
</evidence>
<dbReference type="Proteomes" id="UP000887566">
    <property type="component" value="Unplaced"/>
</dbReference>
<dbReference type="GO" id="GO:0005694">
    <property type="term" value="C:chromosome"/>
    <property type="evidence" value="ECO:0007669"/>
    <property type="project" value="UniProtKB-SubCell"/>
</dbReference>
<protein>
    <recommendedName>
        <fullName evidence="3">[histone H3]-lysine(36) N-trimethyltransferase</fullName>
        <ecNumber evidence="3">2.1.1.359</ecNumber>
    </recommendedName>
</protein>
<feature type="compositionally biased region" description="Basic and acidic residues" evidence="11">
    <location>
        <begin position="1062"/>
        <end position="1080"/>
    </location>
</feature>
<dbReference type="AlphaFoldDB" id="A0A914VEE3"/>
<evidence type="ECO:0000259" key="13">
    <source>
        <dbReference type="PROSITE" id="PS50280"/>
    </source>
</evidence>
<evidence type="ECO:0000256" key="3">
    <source>
        <dbReference type="ARBA" id="ARBA00012178"/>
    </source>
</evidence>
<evidence type="ECO:0000313" key="17">
    <source>
        <dbReference type="WBParaSite" id="PSAMB.scaffold1894size26862.g15415.t1"/>
    </source>
</evidence>
<keyword evidence="8" id="KW-0805">Transcription regulation</keyword>
<evidence type="ECO:0000256" key="10">
    <source>
        <dbReference type="ARBA" id="ARBA00023242"/>
    </source>
</evidence>
<dbReference type="PANTHER" id="PTHR46711:SF1">
    <property type="entry name" value="HISTONE-LYSINE N-METHYLTRANSFERASE SETD2"/>
    <property type="match status" value="1"/>
</dbReference>
<feature type="compositionally biased region" description="Low complexity" evidence="11">
    <location>
        <begin position="923"/>
        <end position="936"/>
    </location>
</feature>
<evidence type="ECO:0000256" key="8">
    <source>
        <dbReference type="ARBA" id="ARBA00023015"/>
    </source>
</evidence>
<feature type="compositionally biased region" description="Basic and acidic residues" evidence="11">
    <location>
        <begin position="678"/>
        <end position="694"/>
    </location>
</feature>
<evidence type="ECO:0000256" key="1">
    <source>
        <dbReference type="ARBA" id="ARBA00004123"/>
    </source>
</evidence>
<dbReference type="CDD" id="cd00201">
    <property type="entry name" value="WW"/>
    <property type="match status" value="1"/>
</dbReference>
<dbReference type="InterPro" id="IPR046341">
    <property type="entry name" value="SET_dom_sf"/>
</dbReference>
<evidence type="ECO:0000256" key="11">
    <source>
        <dbReference type="SAM" id="MobiDB-lite"/>
    </source>
</evidence>
<keyword evidence="9" id="KW-0804">Transcription</keyword>
<dbReference type="PROSITE" id="PS51215">
    <property type="entry name" value="AWS"/>
    <property type="match status" value="1"/>
</dbReference>
<accession>A0A914VEE3</accession>
<comment type="subcellular location">
    <subcellularLocation>
        <location evidence="2">Chromosome</location>
    </subcellularLocation>
    <subcellularLocation>
        <location evidence="1">Nucleus</location>
    </subcellularLocation>
</comment>
<dbReference type="GO" id="GO:0032259">
    <property type="term" value="P:methylation"/>
    <property type="evidence" value="ECO:0007669"/>
    <property type="project" value="UniProtKB-KW"/>
</dbReference>
<feature type="domain" description="Post-SET" evidence="14">
    <location>
        <begin position="260"/>
        <end position="276"/>
    </location>
</feature>
<dbReference type="InterPro" id="IPR003616">
    <property type="entry name" value="Post-SET_dom"/>
</dbReference>
<evidence type="ECO:0000259" key="12">
    <source>
        <dbReference type="PROSITE" id="PS50020"/>
    </source>
</evidence>
<dbReference type="InterPro" id="IPR036020">
    <property type="entry name" value="WW_dom_sf"/>
</dbReference>
<evidence type="ECO:0000256" key="5">
    <source>
        <dbReference type="ARBA" id="ARBA00022603"/>
    </source>
</evidence>
<feature type="region of interest" description="Disordered" evidence="11">
    <location>
        <begin position="1062"/>
        <end position="1102"/>
    </location>
</feature>
<feature type="region of interest" description="Disordered" evidence="11">
    <location>
        <begin position="655"/>
        <end position="700"/>
    </location>
</feature>
<dbReference type="Gene3D" id="1.10.1740.100">
    <property type="entry name" value="Set2, Rpb1 interacting domain"/>
    <property type="match status" value="1"/>
</dbReference>